<evidence type="ECO:0008006" key="5">
    <source>
        <dbReference type="Google" id="ProtNLM"/>
    </source>
</evidence>
<dbReference type="Gene3D" id="2.120.10.30">
    <property type="entry name" value="TolB, C-terminal domain"/>
    <property type="match status" value="4"/>
</dbReference>
<dbReference type="OrthoDB" id="113438at2"/>
<dbReference type="KEGG" id="talb:FTW19_13730"/>
<comment type="similarity">
    <text evidence="1">Belongs to the TolB family.</text>
</comment>
<gene>
    <name evidence="3" type="ORF">FTW19_13730</name>
</gene>
<keyword evidence="4" id="KW-1185">Reference proteome</keyword>
<reference evidence="3 4" key="1">
    <citation type="submission" date="2019-08" db="EMBL/GenBank/DDBJ databases">
        <title>Complete genome sequence of Terriglobus albidus strain ORNL.</title>
        <authorList>
            <person name="Podar M."/>
        </authorList>
    </citation>
    <scope>NUCLEOTIDE SEQUENCE [LARGE SCALE GENOMIC DNA]</scope>
    <source>
        <strain evidence="3 4">ORNL</strain>
    </source>
</reference>
<evidence type="ECO:0000256" key="1">
    <source>
        <dbReference type="ARBA" id="ARBA00009820"/>
    </source>
</evidence>
<evidence type="ECO:0000256" key="2">
    <source>
        <dbReference type="SAM" id="Phobius"/>
    </source>
</evidence>
<protein>
    <recommendedName>
        <fullName evidence="5">OmpR/PhoB-type domain-containing protein</fullName>
    </recommendedName>
</protein>
<dbReference type="InterPro" id="IPR011042">
    <property type="entry name" value="6-blade_b-propeller_TolB-like"/>
</dbReference>
<dbReference type="PANTHER" id="PTHR36842:SF1">
    <property type="entry name" value="PROTEIN TOLB"/>
    <property type="match status" value="1"/>
</dbReference>
<evidence type="ECO:0000313" key="4">
    <source>
        <dbReference type="Proteomes" id="UP000321820"/>
    </source>
</evidence>
<dbReference type="SUPFAM" id="SSF82171">
    <property type="entry name" value="DPP6 N-terminal domain-like"/>
    <property type="match status" value="2"/>
</dbReference>
<dbReference type="AlphaFoldDB" id="A0A5B9EFZ2"/>
<feature type="transmembrane region" description="Helical" evidence="2">
    <location>
        <begin position="196"/>
        <end position="217"/>
    </location>
</feature>
<sequence length="785" mass="86096">MRGLHLPDVPKENCVNTDPESTFEAAEVRGRRGILDMEATMIVLDQTKLRAQVERLAASAEFARADRMVQFLRYVVAKTLEGDTVALRERQIGISVFERPSDWDPKTDNIVRSEARRLRGKLEAYAASNDPDETVRITMPTGGYGVHFEELASDVAPVEQPVISPVGAPTVPLGQPAAGAENIRRPQSGLLRGNRVWLLPICVVVLLSVLFVAFHYWPGTRSRDDEYEIEPFSAEAGLQFSPAISPDSKTIAFVWNGGGNQFDIYSKSVASAELQRLTHDSLPSIHPAWSPDGKQLAFLRETGAELPQTGAGGEAQLIVLDTVTHRERLVRRMQDSLGMWGSSNPLAGCQTLSWSSHGDQLILTDPSGETHRLISISSLTGEQKTISSPGGSDQDCYARLSPDGKTIAFVRLISHAVGYLYTVDVTGDHLNRLTRDVKDLRGVGWTPDGSHLVFASKERGVYQLRTISVQGGESSPLPAATASAADPSVSPNGKFVVFVENHENWNIWRLPLKGDEIGTPQRFLASTGQNHSPSFSPDGRTIAFVSDRSGSPEIWLCDNSGQQLRQLTHFAGPWLGTIRWSPDSSSIVFDARPKGHSAIFKMAVNQGKPELVEDQPPFEVRRPSWSRDGRYIYFDTTRGGAPAIWRRDLQTNQNQVIAPAGFMIGIESPDGKRLFYQENEQRHVWVSDPDGSSPRQLSQVSPTPDLDWTLIGTSVYFASSTSTGGTDILAFDLSNEKLKKLGHVSQNLALGTPSFVISPDGLTLLYAAIDNSSSEIKLRRGALPR</sequence>
<dbReference type="Proteomes" id="UP000321820">
    <property type="component" value="Chromosome"/>
</dbReference>
<keyword evidence="2" id="KW-0472">Membrane</keyword>
<organism evidence="3 4">
    <name type="scientific">Terriglobus albidus</name>
    <dbReference type="NCBI Taxonomy" id="1592106"/>
    <lineage>
        <taxon>Bacteria</taxon>
        <taxon>Pseudomonadati</taxon>
        <taxon>Acidobacteriota</taxon>
        <taxon>Terriglobia</taxon>
        <taxon>Terriglobales</taxon>
        <taxon>Acidobacteriaceae</taxon>
        <taxon>Terriglobus</taxon>
    </lineage>
</organism>
<evidence type="ECO:0000313" key="3">
    <source>
        <dbReference type="EMBL" id="QEE28966.1"/>
    </source>
</evidence>
<name>A0A5B9EFZ2_9BACT</name>
<proteinExistence type="inferred from homology"/>
<dbReference type="PANTHER" id="PTHR36842">
    <property type="entry name" value="PROTEIN TOLB HOMOLOG"/>
    <property type="match status" value="1"/>
</dbReference>
<accession>A0A5B9EFZ2</accession>
<dbReference type="EMBL" id="CP042806">
    <property type="protein sequence ID" value="QEE28966.1"/>
    <property type="molecule type" value="Genomic_DNA"/>
</dbReference>
<dbReference type="Pfam" id="PF07676">
    <property type="entry name" value="PD40"/>
    <property type="match status" value="7"/>
</dbReference>
<dbReference type="SUPFAM" id="SSF50960">
    <property type="entry name" value="TolB, C-terminal domain"/>
    <property type="match status" value="1"/>
</dbReference>
<keyword evidence="2" id="KW-0812">Transmembrane</keyword>
<dbReference type="InterPro" id="IPR011659">
    <property type="entry name" value="WD40"/>
</dbReference>
<keyword evidence="2" id="KW-1133">Transmembrane helix</keyword>